<sequence length="444" mass="48880">MARLMFVGCCAVPTMVTMVIVIMMATPWYANRLKSRFESELARDTGLLVEIGTLVRTSPSMIRLDELRLLDPETGEEVAFVRQLDWVTRDDSVSVLLRQPKLHSRTIAAAWRLVHDRFLCRPEHTGLPIRFAANDLTIADGASGGMTLTDVDAWIEPESDAVSASIQCMLASSRSSTPIDISFRRDRGNETPTTDWTLDTHDNALPCTALAKYLPGPIGNLGDDATFTGSLRWQVKRDRFAADQWWMDMVGSLDNISLDRVFERQPHRLTGNGSVRLERCRIDPFIQSMDVSGTLLVSDGQIGRSLLASASQNLGFELVPLPDGVEDLAYDRIAMRFSLNDTQLKLNGICHTEVGYTSFPAGIVLHSGGYALVRSGQQTLPAIALMSVLAPSHSVTVPLSSQNAGLLPYLIPPSRPLPLDPDAMRARIQTAREWSGGEVTSQPY</sequence>
<reference evidence="2 3" key="1">
    <citation type="submission" date="2019-02" db="EMBL/GenBank/DDBJ databases">
        <title>Deep-cultivation of Planctomycetes and their phenomic and genomic characterization uncovers novel biology.</title>
        <authorList>
            <person name="Wiegand S."/>
            <person name="Jogler M."/>
            <person name="Boedeker C."/>
            <person name="Pinto D."/>
            <person name="Vollmers J."/>
            <person name="Rivas-Marin E."/>
            <person name="Kohn T."/>
            <person name="Peeters S.H."/>
            <person name="Heuer A."/>
            <person name="Rast P."/>
            <person name="Oberbeckmann S."/>
            <person name="Bunk B."/>
            <person name="Jeske O."/>
            <person name="Meyerdierks A."/>
            <person name="Storesund J.E."/>
            <person name="Kallscheuer N."/>
            <person name="Luecker S."/>
            <person name="Lage O.M."/>
            <person name="Pohl T."/>
            <person name="Merkel B.J."/>
            <person name="Hornburger P."/>
            <person name="Mueller R.-W."/>
            <person name="Bruemmer F."/>
            <person name="Labrenz M."/>
            <person name="Spormann A.M."/>
            <person name="Op Den Camp H."/>
            <person name="Overmann J."/>
            <person name="Amann R."/>
            <person name="Jetten M.S.M."/>
            <person name="Mascher T."/>
            <person name="Medema M.H."/>
            <person name="Devos D.P."/>
            <person name="Kaster A.-K."/>
            <person name="Ovreas L."/>
            <person name="Rohde M."/>
            <person name="Galperin M.Y."/>
            <person name="Jogler C."/>
        </authorList>
    </citation>
    <scope>NUCLEOTIDE SEQUENCE [LARGE SCALE GENOMIC DNA]</scope>
    <source>
        <strain evidence="2 3">Poly59</strain>
    </source>
</reference>
<dbReference type="EMBL" id="SJPX01000001">
    <property type="protein sequence ID" value="TWU57257.1"/>
    <property type="molecule type" value="Genomic_DNA"/>
</dbReference>
<keyword evidence="1" id="KW-0812">Transmembrane</keyword>
<protein>
    <recommendedName>
        <fullName evidence="4">AsmA-like C-terminal domain-containing protein</fullName>
    </recommendedName>
</protein>
<evidence type="ECO:0000313" key="2">
    <source>
        <dbReference type="EMBL" id="TWU57257.1"/>
    </source>
</evidence>
<name>A0A5C6F9W6_9BACT</name>
<keyword evidence="1" id="KW-0472">Membrane</keyword>
<keyword evidence="1" id="KW-1133">Transmembrane helix</keyword>
<dbReference type="Proteomes" id="UP000317977">
    <property type="component" value="Unassembled WGS sequence"/>
</dbReference>
<gene>
    <name evidence="2" type="ORF">Poly59_01640</name>
</gene>
<organism evidence="2 3">
    <name type="scientific">Rubripirellula reticaptiva</name>
    <dbReference type="NCBI Taxonomy" id="2528013"/>
    <lineage>
        <taxon>Bacteria</taxon>
        <taxon>Pseudomonadati</taxon>
        <taxon>Planctomycetota</taxon>
        <taxon>Planctomycetia</taxon>
        <taxon>Pirellulales</taxon>
        <taxon>Pirellulaceae</taxon>
        <taxon>Rubripirellula</taxon>
    </lineage>
</organism>
<feature type="transmembrane region" description="Helical" evidence="1">
    <location>
        <begin position="7"/>
        <end position="30"/>
    </location>
</feature>
<comment type="caution">
    <text evidence="2">The sequence shown here is derived from an EMBL/GenBank/DDBJ whole genome shotgun (WGS) entry which is preliminary data.</text>
</comment>
<proteinExistence type="predicted"/>
<keyword evidence="3" id="KW-1185">Reference proteome</keyword>
<evidence type="ECO:0000256" key="1">
    <source>
        <dbReference type="SAM" id="Phobius"/>
    </source>
</evidence>
<evidence type="ECO:0000313" key="3">
    <source>
        <dbReference type="Proteomes" id="UP000317977"/>
    </source>
</evidence>
<evidence type="ECO:0008006" key="4">
    <source>
        <dbReference type="Google" id="ProtNLM"/>
    </source>
</evidence>
<accession>A0A5C6F9W6</accession>
<dbReference type="AlphaFoldDB" id="A0A5C6F9W6"/>